<accession>A0A421BBD1</accession>
<dbReference type="EMBL" id="RCDD01000001">
    <property type="protein sequence ID" value="RLK61656.1"/>
    <property type="molecule type" value="Genomic_DNA"/>
</dbReference>
<dbReference type="InterPro" id="IPR011600">
    <property type="entry name" value="Pept_C14_caspase"/>
</dbReference>
<organism evidence="4 5">
    <name type="scientific">Actinokineospora cianjurensis</name>
    <dbReference type="NCBI Taxonomy" id="585224"/>
    <lineage>
        <taxon>Bacteria</taxon>
        <taxon>Bacillati</taxon>
        <taxon>Actinomycetota</taxon>
        <taxon>Actinomycetes</taxon>
        <taxon>Pseudonocardiales</taxon>
        <taxon>Pseudonocardiaceae</taxon>
        <taxon>Actinokineospora</taxon>
    </lineage>
</organism>
<dbReference type="InterPro" id="IPR029030">
    <property type="entry name" value="Caspase-like_dom_sf"/>
</dbReference>
<keyword evidence="2" id="KW-1133">Transmembrane helix</keyword>
<dbReference type="Pfam" id="PF00656">
    <property type="entry name" value="Peptidase_C14"/>
    <property type="match status" value="1"/>
</dbReference>
<dbReference type="GO" id="GO:0004197">
    <property type="term" value="F:cysteine-type endopeptidase activity"/>
    <property type="evidence" value="ECO:0007669"/>
    <property type="project" value="InterPro"/>
</dbReference>
<evidence type="ECO:0000256" key="2">
    <source>
        <dbReference type="SAM" id="Phobius"/>
    </source>
</evidence>
<feature type="transmembrane region" description="Helical" evidence="2">
    <location>
        <begin position="606"/>
        <end position="628"/>
    </location>
</feature>
<feature type="domain" description="Peptidase C14 caspase" evidence="3">
    <location>
        <begin position="19"/>
        <end position="257"/>
    </location>
</feature>
<proteinExistence type="predicted"/>
<comment type="caution">
    <text evidence="4">The sequence shown here is derived from an EMBL/GenBank/DDBJ whole genome shotgun (WGS) entry which is preliminary data.</text>
</comment>
<dbReference type="OrthoDB" id="491589at2"/>
<keyword evidence="5" id="KW-1185">Reference proteome</keyword>
<keyword evidence="2" id="KW-0472">Membrane</keyword>
<dbReference type="AlphaFoldDB" id="A0A421BBD1"/>
<dbReference type="RefSeq" id="WP_121390266.1">
    <property type="nucleotide sequence ID" value="NZ_RCDD01000001.1"/>
</dbReference>
<feature type="transmembrane region" description="Helical" evidence="2">
    <location>
        <begin position="634"/>
        <end position="653"/>
    </location>
</feature>
<dbReference type="PROSITE" id="PS00018">
    <property type="entry name" value="EF_HAND_1"/>
    <property type="match status" value="1"/>
</dbReference>
<dbReference type="InterPro" id="IPR052039">
    <property type="entry name" value="Caspase-related_regulators"/>
</dbReference>
<dbReference type="Proteomes" id="UP000282454">
    <property type="component" value="Unassembled WGS sequence"/>
</dbReference>
<feature type="transmembrane region" description="Helical" evidence="2">
    <location>
        <begin position="580"/>
        <end position="599"/>
    </location>
</feature>
<feature type="transmembrane region" description="Helical" evidence="2">
    <location>
        <begin position="404"/>
        <end position="425"/>
    </location>
</feature>
<evidence type="ECO:0000313" key="5">
    <source>
        <dbReference type="Proteomes" id="UP000282454"/>
    </source>
</evidence>
<sequence length="691" mass="71845">MSTANTPGSATAQPAIRNRYALIVANSTYSQAGLSQLHAPAQDAEQLAAVLRDPRIGGFDVRTILDGDSPEVMEAVEEFFDDRLSTDVLLLYFSCHGIKDENGDLYFASSSTKLRRLAGTAVPAHTVNQLMNRTRARQVVLLLDCCYSGAFGRNMTARAGGAIDMRGDFQGRGRAVITASSALEYAFEAGTLADGDTPSPSVFTHALVEGLSTGDADQNRDGLVSLVELYDYVFEHVRSRSPSQTPSWWAAQLEGEFHVARNPAVRPATLPEDILLATSSRLAHIRVAGVREMAELLTAEHRGIALAARLALEILTTDDSDMVRTAAKAALADAGYGEPSDPVLVTPTPGTGEGAADPRPGNTGPEAPESATPNRWARGVSAASALALSIGLAVPVGNARFAELGPLAVLALVTSVVVALVLATVPTGHRSQRWSPGVLAGSGIVLLILLTKLWFRHGGTVVGLAFWAIAIGAAAGVLVAFTTRPPGKGSGQLSVRRLVLLASGMAGVVINALAPRWIQDGEHLYLTVALVLCVVLLAGCSIGDLLRRSSRGERVGFDGGFLALLLINANLVLLDLDDSAAVAAYTSVTVGVLLAQVAFDGVPRPLLLARVGALGGLIMSVSAVQPYAHNSAIQAVHTAAEVAMALLALMSYYRSVTPREEGSRGADGAVAGSGGVEEEGLGGFGGAGGMT</sequence>
<feature type="region of interest" description="Disordered" evidence="1">
    <location>
        <begin position="335"/>
        <end position="373"/>
    </location>
</feature>
<dbReference type="NCBIfam" id="NF047832">
    <property type="entry name" value="caspase_w_EACC1"/>
    <property type="match status" value="1"/>
</dbReference>
<feature type="transmembrane region" description="Helical" evidence="2">
    <location>
        <begin position="495"/>
        <end position="518"/>
    </location>
</feature>
<dbReference type="SUPFAM" id="SSF52129">
    <property type="entry name" value="Caspase-like"/>
    <property type="match status" value="1"/>
</dbReference>
<evidence type="ECO:0000256" key="1">
    <source>
        <dbReference type="SAM" id="MobiDB-lite"/>
    </source>
</evidence>
<dbReference type="Gene3D" id="3.40.50.1460">
    <property type="match status" value="1"/>
</dbReference>
<dbReference type="PANTHER" id="PTHR22576:SF37">
    <property type="entry name" value="MUCOSA-ASSOCIATED LYMPHOID TISSUE LYMPHOMA TRANSLOCATION PROTEIN 1"/>
    <property type="match status" value="1"/>
</dbReference>
<evidence type="ECO:0000313" key="4">
    <source>
        <dbReference type="EMBL" id="RLK61656.1"/>
    </source>
</evidence>
<feature type="transmembrane region" description="Helical" evidence="2">
    <location>
        <begin position="555"/>
        <end position="574"/>
    </location>
</feature>
<dbReference type="PANTHER" id="PTHR22576">
    <property type="entry name" value="MUCOSA ASSOCIATED LYMPHOID TISSUE LYMPHOMA TRANSLOCATION PROTEIN 1/PARACASPASE"/>
    <property type="match status" value="1"/>
</dbReference>
<protein>
    <submittedName>
        <fullName evidence="4">Caspase domain-containing protein</fullName>
    </submittedName>
</protein>
<evidence type="ECO:0000259" key="3">
    <source>
        <dbReference type="Pfam" id="PF00656"/>
    </source>
</evidence>
<dbReference type="GO" id="GO:0006508">
    <property type="term" value="P:proteolysis"/>
    <property type="evidence" value="ECO:0007669"/>
    <property type="project" value="InterPro"/>
</dbReference>
<feature type="transmembrane region" description="Helical" evidence="2">
    <location>
        <begin position="437"/>
        <end position="455"/>
    </location>
</feature>
<keyword evidence="2" id="KW-0812">Transmembrane</keyword>
<dbReference type="InterPro" id="IPR018247">
    <property type="entry name" value="EF_Hand_1_Ca_BS"/>
</dbReference>
<gene>
    <name evidence="4" type="ORF">CLV68_2197</name>
</gene>
<name>A0A421BBD1_9PSEU</name>
<feature type="transmembrane region" description="Helical" evidence="2">
    <location>
        <begin position="461"/>
        <end position="483"/>
    </location>
</feature>
<feature type="transmembrane region" description="Helical" evidence="2">
    <location>
        <begin position="524"/>
        <end position="543"/>
    </location>
</feature>
<reference evidence="4 5" key="1">
    <citation type="submission" date="2018-10" db="EMBL/GenBank/DDBJ databases">
        <title>Genomic Encyclopedia of Archaeal and Bacterial Type Strains, Phase II (KMG-II): from individual species to whole genera.</title>
        <authorList>
            <person name="Goeker M."/>
        </authorList>
    </citation>
    <scope>NUCLEOTIDE SEQUENCE [LARGE SCALE GENOMIC DNA]</scope>
    <source>
        <strain evidence="4 5">DSM 45657</strain>
    </source>
</reference>